<dbReference type="GO" id="GO:0070301">
    <property type="term" value="P:cellular response to hydrogen peroxide"/>
    <property type="evidence" value="ECO:0007669"/>
    <property type="project" value="TreeGrafter"/>
</dbReference>
<comment type="catalytic activity">
    <reaction evidence="9">
        <text>H2O2 + AH2 = A + 2 H2O</text>
        <dbReference type="Rhea" id="RHEA:30275"/>
        <dbReference type="ChEBI" id="CHEBI:13193"/>
        <dbReference type="ChEBI" id="CHEBI:15377"/>
        <dbReference type="ChEBI" id="CHEBI:16240"/>
        <dbReference type="ChEBI" id="CHEBI:17499"/>
        <dbReference type="EC" id="1.11.1.21"/>
    </reaction>
</comment>
<dbReference type="NCBIfam" id="NF011635">
    <property type="entry name" value="PRK15061.1"/>
    <property type="match status" value="1"/>
</dbReference>
<dbReference type="PANTHER" id="PTHR30555">
    <property type="entry name" value="HYDROPEROXIDASE I, BIFUNCTIONAL CATALASE-PEROXIDASE"/>
    <property type="match status" value="1"/>
</dbReference>
<dbReference type="EMBL" id="BRYA01000615">
    <property type="protein sequence ID" value="GMI25710.1"/>
    <property type="molecule type" value="Genomic_DNA"/>
</dbReference>
<gene>
    <name evidence="11" type="ORF">TrCOL_g9217</name>
</gene>
<comment type="caution">
    <text evidence="11">The sequence shown here is derived from an EMBL/GenBank/DDBJ whole genome shotgun (WGS) entry which is preliminary data.</text>
</comment>
<dbReference type="OrthoDB" id="407695at2759"/>
<dbReference type="GO" id="GO:0042744">
    <property type="term" value="P:hydrogen peroxide catabolic process"/>
    <property type="evidence" value="ECO:0007669"/>
    <property type="project" value="UniProtKB-KW"/>
</dbReference>
<dbReference type="InterPro" id="IPR002016">
    <property type="entry name" value="Haem_peroxidase"/>
</dbReference>
<dbReference type="Gene3D" id="1.10.420.10">
    <property type="entry name" value="Peroxidase, domain 2"/>
    <property type="match status" value="2"/>
</dbReference>
<keyword evidence="5 9" id="KW-0560">Oxidoreductase</keyword>
<dbReference type="GO" id="GO:0020037">
    <property type="term" value="F:heme binding"/>
    <property type="evidence" value="ECO:0007669"/>
    <property type="project" value="InterPro"/>
</dbReference>
<name>A0A9W7FXG7_9STRA</name>
<feature type="domain" description="Plant heme peroxidase family profile" evidence="10">
    <location>
        <begin position="133"/>
        <end position="429"/>
    </location>
</feature>
<dbReference type="Gene3D" id="1.10.520.10">
    <property type="match status" value="2"/>
</dbReference>
<evidence type="ECO:0000256" key="6">
    <source>
        <dbReference type="ARBA" id="ARBA00023004"/>
    </source>
</evidence>
<sequence length="732" mass="79136">MSAASPRVDEVKRLAGKGKCPMHTQKAKAHASTWWPNKLNLGPLSGEKPASDTSIYAKDFLTLDLEEVKKDITALMTDSQEWWPADYGHYGPFFVRMTWHAAGTYRTFDGRGGGGRGNLRFSPLNSWPDNGNLDKARRLLWPVKQKYGKNLSWADLMILTGNVAIESMGLKTFGFGGGRADIWEPEEDIYWGQERAWLAAERGGLGDELDNPLGAVQMGLIYVNPQGPGGNPDILAAAKDIRTTFGRMAMNDEETVALIAGGHTFGKAHGAGNPGNVGPEPEGAGIVEQGFGWTSTYKSGKGGDAITSGLEGAWTAEPTKWDNGYFHNLFAYEWEQTKSPAGATQWIPKGGIDADKVPDAHDPEKRHAPIMFTTDLALKEDPIYGPISKNFFENPDVFAEAFSKAWYKLTHRDMGPPKRFLGSLVPEVQIWQDPVPKFQGTLIGDAEIKTLKESIIGTGIPPAHFMKAAWASAATFRGTDHRGGTNGARVTLAPQNTWECNDPEELKTVLDALGKLKEGFPGDISTADLIVLAGCAGVEAAAAAGGVTVSVPFSPGRGDATVELTDADSFAVLESFADGFRNYIGSKAMIPGMSPEAFLVDKARMLNLTKSEMAALVGGMRVTGCNAGGSTLGVFTDKPGTLSNDFFVTLMDMSVKWETVIAEETKESYEAKDRKTGEVKWKASRFDLIFGSNSELRALSEYYAQAGGNDSLVKDFVAAWAKVMELGKGEGW</sequence>
<dbReference type="GO" id="GO:0004096">
    <property type="term" value="F:catalase activity"/>
    <property type="evidence" value="ECO:0007669"/>
    <property type="project" value="InterPro"/>
</dbReference>
<evidence type="ECO:0000256" key="4">
    <source>
        <dbReference type="ARBA" id="ARBA00022723"/>
    </source>
</evidence>
<evidence type="ECO:0000256" key="3">
    <source>
        <dbReference type="ARBA" id="ARBA00022617"/>
    </source>
</evidence>
<dbReference type="HAMAP" id="MF_01961">
    <property type="entry name" value="Catal_peroxid"/>
    <property type="match status" value="1"/>
</dbReference>
<keyword evidence="12" id="KW-1185">Reference proteome</keyword>
<dbReference type="PROSITE" id="PS00435">
    <property type="entry name" value="PEROXIDASE_1"/>
    <property type="match status" value="1"/>
</dbReference>
<dbReference type="InterPro" id="IPR019793">
    <property type="entry name" value="Peroxidases_heam-ligand_BS"/>
</dbReference>
<dbReference type="EC" id="1.11.1.21" evidence="9"/>
<dbReference type="AlphaFoldDB" id="A0A9W7FXG7"/>
<evidence type="ECO:0000256" key="5">
    <source>
        <dbReference type="ARBA" id="ARBA00023002"/>
    </source>
</evidence>
<dbReference type="GO" id="GO:0005829">
    <property type="term" value="C:cytosol"/>
    <property type="evidence" value="ECO:0007669"/>
    <property type="project" value="TreeGrafter"/>
</dbReference>
<keyword evidence="6 9" id="KW-0408">Iron</keyword>
<dbReference type="GO" id="GO:0046872">
    <property type="term" value="F:metal ion binding"/>
    <property type="evidence" value="ECO:0007669"/>
    <property type="project" value="UniProtKB-KW"/>
</dbReference>
<evidence type="ECO:0000259" key="10">
    <source>
        <dbReference type="PROSITE" id="PS50873"/>
    </source>
</evidence>
<dbReference type="PROSITE" id="PS50873">
    <property type="entry name" value="PEROXIDASE_4"/>
    <property type="match status" value="1"/>
</dbReference>
<proteinExistence type="inferred from homology"/>
<accession>A0A9W7FXG7</accession>
<keyword evidence="2 9" id="KW-0575">Peroxidase</keyword>
<dbReference type="InterPro" id="IPR010255">
    <property type="entry name" value="Haem_peroxidase_sf"/>
</dbReference>
<dbReference type="Proteomes" id="UP001165065">
    <property type="component" value="Unassembled WGS sequence"/>
</dbReference>
<comment type="similarity">
    <text evidence="9">Belongs to the peroxidase family. Peroxidase/catalase subfamily.</text>
</comment>
<dbReference type="CDD" id="cd00649">
    <property type="entry name" value="catalase_peroxidase_1"/>
    <property type="match status" value="1"/>
</dbReference>
<dbReference type="NCBIfam" id="TIGR00198">
    <property type="entry name" value="cat_per_HPI"/>
    <property type="match status" value="1"/>
</dbReference>
<dbReference type="PRINTS" id="PR00458">
    <property type="entry name" value="PEROXIDASE"/>
</dbReference>
<evidence type="ECO:0000256" key="9">
    <source>
        <dbReference type="RuleBase" id="RU003451"/>
    </source>
</evidence>
<keyword evidence="4 9" id="KW-0479">Metal-binding</keyword>
<comment type="cofactor">
    <cofactor evidence="1 9">
        <name>heme b</name>
        <dbReference type="ChEBI" id="CHEBI:60344"/>
    </cofactor>
</comment>
<dbReference type="PROSITE" id="PS00436">
    <property type="entry name" value="PEROXIDASE_2"/>
    <property type="match status" value="1"/>
</dbReference>
<comment type="catalytic activity">
    <reaction evidence="8 9">
        <text>2 H2O2 = O2 + 2 H2O</text>
        <dbReference type="Rhea" id="RHEA:20309"/>
        <dbReference type="ChEBI" id="CHEBI:15377"/>
        <dbReference type="ChEBI" id="CHEBI:15379"/>
        <dbReference type="ChEBI" id="CHEBI:16240"/>
        <dbReference type="EC" id="1.11.1.21"/>
    </reaction>
</comment>
<evidence type="ECO:0000313" key="11">
    <source>
        <dbReference type="EMBL" id="GMI25710.1"/>
    </source>
</evidence>
<dbReference type="PANTHER" id="PTHR30555:SF0">
    <property type="entry name" value="CATALASE-PEROXIDASE"/>
    <property type="match status" value="1"/>
</dbReference>
<dbReference type="Pfam" id="PF00141">
    <property type="entry name" value="peroxidase"/>
    <property type="match status" value="2"/>
</dbReference>
<dbReference type="InterPro" id="IPR000763">
    <property type="entry name" value="Catalase_peroxidase"/>
</dbReference>
<evidence type="ECO:0000256" key="2">
    <source>
        <dbReference type="ARBA" id="ARBA00022559"/>
    </source>
</evidence>
<keyword evidence="7 9" id="KW-0376">Hydrogen peroxide</keyword>
<evidence type="ECO:0000256" key="8">
    <source>
        <dbReference type="ARBA" id="ARBA00049145"/>
    </source>
</evidence>
<dbReference type="InterPro" id="IPR019794">
    <property type="entry name" value="Peroxidases_AS"/>
</dbReference>
<reference evidence="12" key="1">
    <citation type="journal article" date="2023" name="Commun. Biol.">
        <title>Genome analysis of Parmales, the sister group of diatoms, reveals the evolutionary specialization of diatoms from phago-mixotrophs to photoautotrophs.</title>
        <authorList>
            <person name="Ban H."/>
            <person name="Sato S."/>
            <person name="Yoshikawa S."/>
            <person name="Yamada K."/>
            <person name="Nakamura Y."/>
            <person name="Ichinomiya M."/>
            <person name="Sato N."/>
            <person name="Blanc-Mathieu R."/>
            <person name="Endo H."/>
            <person name="Kuwata A."/>
            <person name="Ogata H."/>
        </authorList>
    </citation>
    <scope>NUCLEOTIDE SEQUENCE [LARGE SCALE GENOMIC DNA]</scope>
</reference>
<organism evidence="11 12">
    <name type="scientific">Triparma columacea</name>
    <dbReference type="NCBI Taxonomy" id="722753"/>
    <lineage>
        <taxon>Eukaryota</taxon>
        <taxon>Sar</taxon>
        <taxon>Stramenopiles</taxon>
        <taxon>Ochrophyta</taxon>
        <taxon>Bolidophyceae</taxon>
        <taxon>Parmales</taxon>
        <taxon>Triparmaceae</taxon>
        <taxon>Triparma</taxon>
    </lineage>
</organism>
<dbReference type="PRINTS" id="PR00460">
    <property type="entry name" value="BPEROXIDASE"/>
</dbReference>
<dbReference type="SUPFAM" id="SSF48113">
    <property type="entry name" value="Heme-dependent peroxidases"/>
    <property type="match status" value="2"/>
</dbReference>
<evidence type="ECO:0000256" key="1">
    <source>
        <dbReference type="ARBA" id="ARBA00001970"/>
    </source>
</evidence>
<evidence type="ECO:0000313" key="12">
    <source>
        <dbReference type="Proteomes" id="UP001165065"/>
    </source>
</evidence>
<dbReference type="FunFam" id="1.10.420.10:FF:000002">
    <property type="entry name" value="Catalase-peroxidase"/>
    <property type="match status" value="1"/>
</dbReference>
<evidence type="ECO:0000256" key="7">
    <source>
        <dbReference type="ARBA" id="ARBA00023324"/>
    </source>
</evidence>
<keyword evidence="3 9" id="KW-0349">Heme</keyword>
<protein>
    <recommendedName>
        <fullName evidence="9">Catalase-peroxidase</fullName>
        <ecNumber evidence="9">1.11.1.21</ecNumber>
    </recommendedName>
</protein>